<accession>A0A0F8WVM8</accession>
<organism evidence="1">
    <name type="scientific">marine sediment metagenome</name>
    <dbReference type="NCBI Taxonomy" id="412755"/>
    <lineage>
        <taxon>unclassified sequences</taxon>
        <taxon>metagenomes</taxon>
        <taxon>ecological metagenomes</taxon>
    </lineage>
</organism>
<name>A0A0F8WVM8_9ZZZZ</name>
<comment type="caution">
    <text evidence="1">The sequence shown here is derived from an EMBL/GenBank/DDBJ whole genome shotgun (WGS) entry which is preliminary data.</text>
</comment>
<dbReference type="AlphaFoldDB" id="A0A0F8WVM8"/>
<sequence length="36" mass="3933">EVLLGIMDRANDPNRSILAGLNWEAIKKVLVKAVGK</sequence>
<gene>
    <name evidence="1" type="ORF">LCGC14_3020250</name>
</gene>
<protein>
    <submittedName>
        <fullName evidence="1">Uncharacterized protein</fullName>
    </submittedName>
</protein>
<dbReference type="EMBL" id="LAZR01062765">
    <property type="protein sequence ID" value="KKK60852.1"/>
    <property type="molecule type" value="Genomic_DNA"/>
</dbReference>
<proteinExistence type="predicted"/>
<evidence type="ECO:0000313" key="1">
    <source>
        <dbReference type="EMBL" id="KKK60852.1"/>
    </source>
</evidence>
<feature type="non-terminal residue" evidence="1">
    <location>
        <position position="1"/>
    </location>
</feature>
<reference evidence="1" key="1">
    <citation type="journal article" date="2015" name="Nature">
        <title>Complex archaea that bridge the gap between prokaryotes and eukaryotes.</title>
        <authorList>
            <person name="Spang A."/>
            <person name="Saw J.H."/>
            <person name="Jorgensen S.L."/>
            <person name="Zaremba-Niedzwiedzka K."/>
            <person name="Martijn J."/>
            <person name="Lind A.E."/>
            <person name="van Eijk R."/>
            <person name="Schleper C."/>
            <person name="Guy L."/>
            <person name="Ettema T.J."/>
        </authorList>
    </citation>
    <scope>NUCLEOTIDE SEQUENCE</scope>
</reference>